<evidence type="ECO:0000256" key="1">
    <source>
        <dbReference type="SAM" id="MobiDB-lite"/>
    </source>
</evidence>
<gene>
    <name evidence="2" type="ORF">NKR23_g10712</name>
</gene>
<organism evidence="2 3">
    <name type="scientific">Pleurostoma richardsiae</name>
    <dbReference type="NCBI Taxonomy" id="41990"/>
    <lineage>
        <taxon>Eukaryota</taxon>
        <taxon>Fungi</taxon>
        <taxon>Dikarya</taxon>
        <taxon>Ascomycota</taxon>
        <taxon>Pezizomycotina</taxon>
        <taxon>Sordariomycetes</taxon>
        <taxon>Sordariomycetidae</taxon>
        <taxon>Calosphaeriales</taxon>
        <taxon>Pleurostomataceae</taxon>
        <taxon>Pleurostoma</taxon>
    </lineage>
</organism>
<dbReference type="EMBL" id="JANBVO010000049">
    <property type="protein sequence ID" value="KAJ9133542.1"/>
    <property type="molecule type" value="Genomic_DNA"/>
</dbReference>
<feature type="region of interest" description="Disordered" evidence="1">
    <location>
        <begin position="1"/>
        <end position="21"/>
    </location>
</feature>
<protein>
    <submittedName>
        <fullName evidence="2">Hydroxyproline-rich glycoprotein</fullName>
    </submittedName>
</protein>
<reference evidence="2" key="1">
    <citation type="submission" date="2022-07" db="EMBL/GenBank/DDBJ databases">
        <title>Fungi with potential for degradation of polypropylene.</title>
        <authorList>
            <person name="Gostincar C."/>
        </authorList>
    </citation>
    <scope>NUCLEOTIDE SEQUENCE</scope>
    <source>
        <strain evidence="2">EXF-13308</strain>
    </source>
</reference>
<comment type="caution">
    <text evidence="2">The sequence shown here is derived from an EMBL/GenBank/DDBJ whole genome shotgun (WGS) entry which is preliminary data.</text>
</comment>
<keyword evidence="3" id="KW-1185">Reference proteome</keyword>
<name>A0AA38VL65_9PEZI</name>
<proteinExistence type="predicted"/>
<evidence type="ECO:0000313" key="3">
    <source>
        <dbReference type="Proteomes" id="UP001174694"/>
    </source>
</evidence>
<sequence>MEEAAGAQDGDPADSSRDTLPRVVDIAPKGDAVLDVTFETSKETLISTRRSTQIRRGQTLRPSRPLLRATIRLAYRVDVGVLKKQSSYFANLLGDTRFEEARSVAKAFKELSLRNLKPADLEPKDLPWVSIIDDDEATRAANREVVFADLLRILHGRDVVTKPPSMLYVTTLAVLADRFICTAPVSRYLTTGLKFKWPVTPKTLREDSASLTVAAEEVLRQKILVAWLLDQPPRLHTATRELILYGSHQWTAYPEDDASSKATWWDLQDDLERELQYRRECILNTVASVLHHFLSLYTSRTRQCKLGYDSSVACDSYQLGEMVKFLSNKELLFFVDFSPCSLESVKDYSTVEIGHILSVLKQCPSYQIDKNHTNCGLRTRILPILEYIQAMLSSNSISIARSAWKNNRAETSWIPVEDGDYRDAKEKVFRFTRSLSGDQRLRYEGAMAADRMARQLFTASSWDWTPED</sequence>
<dbReference type="AlphaFoldDB" id="A0AA38VL65"/>
<dbReference type="Proteomes" id="UP001174694">
    <property type="component" value="Unassembled WGS sequence"/>
</dbReference>
<evidence type="ECO:0000313" key="2">
    <source>
        <dbReference type="EMBL" id="KAJ9133542.1"/>
    </source>
</evidence>
<accession>A0AA38VL65</accession>